<dbReference type="GO" id="GO:0016926">
    <property type="term" value="P:protein desumoylation"/>
    <property type="evidence" value="ECO:0007669"/>
    <property type="project" value="TreeGrafter"/>
</dbReference>
<dbReference type="AlphaFoldDB" id="A0A2H8TRM5"/>
<evidence type="ECO:0000259" key="6">
    <source>
        <dbReference type="PROSITE" id="PS50600"/>
    </source>
</evidence>
<dbReference type="EMBL" id="GFXV01005049">
    <property type="protein sequence ID" value="MBW16854.1"/>
    <property type="molecule type" value="Transcribed_RNA"/>
</dbReference>
<keyword evidence="4" id="KW-0788">Thiol protease</keyword>
<keyword evidence="2 7" id="KW-0645">Protease</keyword>
<organism evidence="7">
    <name type="scientific">Melanaphis sacchari</name>
    <dbReference type="NCBI Taxonomy" id="742174"/>
    <lineage>
        <taxon>Eukaryota</taxon>
        <taxon>Metazoa</taxon>
        <taxon>Ecdysozoa</taxon>
        <taxon>Arthropoda</taxon>
        <taxon>Hexapoda</taxon>
        <taxon>Insecta</taxon>
        <taxon>Pterygota</taxon>
        <taxon>Neoptera</taxon>
        <taxon>Paraneoptera</taxon>
        <taxon>Hemiptera</taxon>
        <taxon>Sternorrhyncha</taxon>
        <taxon>Aphidomorpha</taxon>
        <taxon>Aphidoidea</taxon>
        <taxon>Aphididae</taxon>
        <taxon>Aphidini</taxon>
        <taxon>Melanaphis</taxon>
    </lineage>
</organism>
<dbReference type="Pfam" id="PF02902">
    <property type="entry name" value="Peptidase_C48"/>
    <property type="match status" value="1"/>
</dbReference>
<feature type="compositionally biased region" description="Low complexity" evidence="5">
    <location>
        <begin position="205"/>
        <end position="214"/>
    </location>
</feature>
<dbReference type="PANTHER" id="PTHR12606">
    <property type="entry name" value="SENTRIN/SUMO-SPECIFIC PROTEASE"/>
    <property type="match status" value="1"/>
</dbReference>
<evidence type="ECO:0000256" key="2">
    <source>
        <dbReference type="ARBA" id="ARBA00022670"/>
    </source>
</evidence>
<dbReference type="FunFam" id="3.40.395.10:FF:000001">
    <property type="entry name" value="Sentrin-specific protease 1"/>
    <property type="match status" value="1"/>
</dbReference>
<evidence type="ECO:0000256" key="1">
    <source>
        <dbReference type="ARBA" id="ARBA00005234"/>
    </source>
</evidence>
<evidence type="ECO:0000256" key="4">
    <source>
        <dbReference type="ARBA" id="ARBA00022807"/>
    </source>
</evidence>
<feature type="region of interest" description="Disordered" evidence="5">
    <location>
        <begin position="198"/>
        <end position="235"/>
    </location>
</feature>
<protein>
    <submittedName>
        <fullName evidence="7">Sentrin-specific protease</fullName>
    </submittedName>
</protein>
<dbReference type="SUPFAM" id="SSF54001">
    <property type="entry name" value="Cysteine proteinases"/>
    <property type="match status" value="1"/>
</dbReference>
<feature type="domain" description="Ubiquitin-like protease family profile" evidence="6">
    <location>
        <begin position="335"/>
        <end position="494"/>
    </location>
</feature>
<keyword evidence="3" id="KW-0378">Hydrolase</keyword>
<comment type="similarity">
    <text evidence="1">Belongs to the peptidase C48 family.</text>
</comment>
<dbReference type="GO" id="GO:0016929">
    <property type="term" value="F:deSUMOylase activity"/>
    <property type="evidence" value="ECO:0007669"/>
    <property type="project" value="TreeGrafter"/>
</dbReference>
<name>A0A2H8TRM5_9HEMI</name>
<feature type="region of interest" description="Disordered" evidence="5">
    <location>
        <begin position="59"/>
        <end position="79"/>
    </location>
</feature>
<feature type="compositionally biased region" description="Polar residues" evidence="5">
    <location>
        <begin position="220"/>
        <end position="232"/>
    </location>
</feature>
<reference evidence="7" key="1">
    <citation type="submission" date="2017-10" db="EMBL/GenBank/DDBJ databases">
        <title>Transcriptome Assembly of Sugarcane Aphid Adults.</title>
        <authorList>
            <person name="Scully E.D."/>
            <person name="Palmer N.A."/>
            <person name="Geib S.M."/>
            <person name="Sarath G."/>
            <person name="Sattler S.E."/>
        </authorList>
    </citation>
    <scope>NUCLEOTIDE SEQUENCE</scope>
    <source>
        <tissue evidence="7">Whole body</tissue>
    </source>
</reference>
<dbReference type="InterPro" id="IPR038765">
    <property type="entry name" value="Papain-like_cys_pep_sf"/>
</dbReference>
<dbReference type="PANTHER" id="PTHR12606:SF141">
    <property type="entry name" value="GH15225P-RELATED"/>
    <property type="match status" value="1"/>
</dbReference>
<dbReference type="GO" id="GO:0080090">
    <property type="term" value="P:regulation of primary metabolic process"/>
    <property type="evidence" value="ECO:0007669"/>
    <property type="project" value="UniProtKB-ARBA"/>
</dbReference>
<evidence type="ECO:0000313" key="7">
    <source>
        <dbReference type="EMBL" id="MBW16854.1"/>
    </source>
</evidence>
<accession>A0A2H8TRM5</accession>
<dbReference type="GO" id="GO:0060255">
    <property type="term" value="P:regulation of macromolecule metabolic process"/>
    <property type="evidence" value="ECO:0007669"/>
    <property type="project" value="UniProtKB-ARBA"/>
</dbReference>
<proteinExistence type="inferred from homology"/>
<dbReference type="InterPro" id="IPR003653">
    <property type="entry name" value="Peptidase_C48_C"/>
</dbReference>
<dbReference type="GO" id="GO:0005634">
    <property type="term" value="C:nucleus"/>
    <property type="evidence" value="ECO:0007669"/>
    <property type="project" value="TreeGrafter"/>
</dbReference>
<sequence>MGFFNSLRNLKKWFTEKTGLSGPSGPTKRKHEECETLNNKRIRMDDSLVEIVEISDESLSETEEVEITEPGPSTVPLRASPPVMLIEGRQHPRRTMSPVRTIDLTENNDEDIKIKIIRSYSLSNPQLVNSHSTEMVRSASTKAILEDRSSITASNKGTKKISFNMESGLSTLNINDTTTNANKDKSFAMVLKHYVTPKPESNTLSDSSSRSPISIDKENILNQSKLSPTSGKENLDIPELSLHKNRIIKHELFYERILRKFKEKQAAAILNSATVIQQKSPEDIFQEKLEVMKKELNKIEPQKKNDVFPGFSKEISELIGQKMSGSLNENIVKGKNIKKLDLLTIYSPTAWLNDEVINHYLSMIVDRDPTNIHTFDTFFYSKLLSQGYQSVRRWSRKKDIFACKKMFSPIHLGNHWCLICVNFIEKTVKYYDSLGGKNPQCLNTIFNYLKQEHENKKNEQLDCSGWKIMDAEDCPKQQNGYDCGVFTCVNAEYLSRDAKLDFVQDDMPKLRNRICYEILNNRLCY</sequence>
<evidence type="ECO:0000256" key="5">
    <source>
        <dbReference type="SAM" id="MobiDB-lite"/>
    </source>
</evidence>
<evidence type="ECO:0000256" key="3">
    <source>
        <dbReference type="ARBA" id="ARBA00022801"/>
    </source>
</evidence>
<gene>
    <name evidence="7" type="primary">ulp-1</name>
</gene>
<dbReference type="OrthoDB" id="8188607at2759"/>
<dbReference type="GO" id="GO:0006508">
    <property type="term" value="P:proteolysis"/>
    <property type="evidence" value="ECO:0007669"/>
    <property type="project" value="UniProtKB-KW"/>
</dbReference>
<dbReference type="PROSITE" id="PS50600">
    <property type="entry name" value="ULP_PROTEASE"/>
    <property type="match status" value="1"/>
</dbReference>
<dbReference type="Gene3D" id="3.40.395.10">
    <property type="entry name" value="Adenoviral Proteinase, Chain A"/>
    <property type="match status" value="1"/>
</dbReference>